<dbReference type="InterPro" id="IPR014998">
    <property type="entry name" value="DUF1848"/>
</dbReference>
<dbReference type="AlphaFoldDB" id="A0A3A4R990"/>
<accession>A0A3A4R990</accession>
<sequence>MTGCTPELGLDLSNLQRRVVSVSRRTDIPAWFGDAFVEKVKAGSVHYLHPYTREQLTVSLDPDDVSAFVFWSKNYEPFLTHIPFICDSYNALFHFTITGLPSVIEPYIPSKEDSVRTFQTLSRLSTPKSMIWRYDPILLSDTYNFQYHARMFSEIAESLAGYTDKCYISYIHLYSKIRHTVMKVSQVQDTITSQDSDLLYFMKATARANGMELFACCSPDMLDYGVRQAHCVDKSLLELITGTSLPFLSKRPTRSGCGCYASVDIGSYGTCRGGCIYCYAK</sequence>
<evidence type="ECO:0000313" key="2">
    <source>
        <dbReference type="Proteomes" id="UP000266426"/>
    </source>
</evidence>
<comment type="caution">
    <text evidence="1">The sequence shown here is derived from an EMBL/GenBank/DDBJ whole genome shotgun (WGS) entry which is preliminary data.</text>
</comment>
<gene>
    <name evidence="1" type="ORF">C4541_02260</name>
</gene>
<dbReference type="Pfam" id="PF08902">
    <property type="entry name" value="DUF1848"/>
    <property type="match status" value="1"/>
</dbReference>
<dbReference type="Proteomes" id="UP000266426">
    <property type="component" value="Unassembled WGS sequence"/>
</dbReference>
<organism evidence="1 2">
    <name type="scientific">Candidatus Auribacter fodinae</name>
    <dbReference type="NCBI Taxonomy" id="2093366"/>
    <lineage>
        <taxon>Bacteria</taxon>
        <taxon>Pseudomonadati</taxon>
        <taxon>Candidatus Auribacterota</taxon>
        <taxon>Candidatus Auribacteria</taxon>
        <taxon>Candidatus Auribacterales</taxon>
        <taxon>Candidatus Auribacteraceae</taxon>
        <taxon>Candidatus Auribacter</taxon>
    </lineage>
</organism>
<dbReference type="EMBL" id="QZJZ01000014">
    <property type="protein sequence ID" value="RJP61346.1"/>
    <property type="molecule type" value="Genomic_DNA"/>
</dbReference>
<evidence type="ECO:0000313" key="1">
    <source>
        <dbReference type="EMBL" id="RJP61346.1"/>
    </source>
</evidence>
<reference evidence="1 2" key="1">
    <citation type="journal article" date="2017" name="ISME J.">
        <title>Energy and carbon metabolisms in a deep terrestrial subsurface fluid microbial community.</title>
        <authorList>
            <person name="Momper L."/>
            <person name="Jungbluth S.P."/>
            <person name="Lee M.D."/>
            <person name="Amend J.P."/>
        </authorList>
    </citation>
    <scope>NUCLEOTIDE SEQUENCE [LARGE SCALE GENOMIC DNA]</scope>
    <source>
        <strain evidence="1">SURF_26</strain>
    </source>
</reference>
<name>A0A3A4R990_9BACT</name>
<proteinExistence type="predicted"/>
<protein>
    <submittedName>
        <fullName evidence="1">DUF1848 domain-containing protein</fullName>
    </submittedName>
</protein>